<evidence type="ECO:0000256" key="2">
    <source>
        <dbReference type="ARBA" id="ARBA00023306"/>
    </source>
</evidence>
<dbReference type="GO" id="GO:0004860">
    <property type="term" value="F:protein kinase inhibitor activity"/>
    <property type="evidence" value="ECO:0007669"/>
    <property type="project" value="UniProtKB-KW"/>
</dbReference>
<evidence type="ECO:0000256" key="3">
    <source>
        <dbReference type="SAM" id="MobiDB-lite"/>
    </source>
</evidence>
<feature type="region of interest" description="Disordered" evidence="3">
    <location>
        <begin position="1"/>
        <end position="111"/>
    </location>
</feature>
<sequence length="152" mass="17214">MANSKSITPSLLTKEEEDVHHHHHHHLSIFTTAKPSLSSSSSSSSSSTVEDLALSASSKKIGDINGDDRAGDDEAEGYHTPTSPEHRIRPSVDCPPAPKKPIEGSQRRKRKVSWSIRREWLHLELMSSYMEVDGVWLMKKRLRREEEINESY</sequence>
<feature type="compositionally biased region" description="Low complexity" evidence="3">
    <location>
        <begin position="36"/>
        <end position="47"/>
    </location>
</feature>
<keyword evidence="1" id="KW-0649">Protein kinase inhibitor</keyword>
<accession>A0ABD0UR73</accession>
<evidence type="ECO:0000313" key="4">
    <source>
        <dbReference type="EMBL" id="KAL0915075.1"/>
    </source>
</evidence>
<proteinExistence type="predicted"/>
<protein>
    <submittedName>
        <fullName evidence="4">Uncharacterized protein</fullName>
    </submittedName>
</protein>
<comment type="caution">
    <text evidence="4">The sequence shown here is derived from an EMBL/GenBank/DDBJ whole genome shotgun (WGS) entry which is preliminary data.</text>
</comment>
<keyword evidence="2" id="KW-0131">Cell cycle</keyword>
<organism evidence="4 5">
    <name type="scientific">Dendrobium thyrsiflorum</name>
    <name type="common">Pinecone-like raceme dendrobium</name>
    <name type="synonym">Orchid</name>
    <dbReference type="NCBI Taxonomy" id="117978"/>
    <lineage>
        <taxon>Eukaryota</taxon>
        <taxon>Viridiplantae</taxon>
        <taxon>Streptophyta</taxon>
        <taxon>Embryophyta</taxon>
        <taxon>Tracheophyta</taxon>
        <taxon>Spermatophyta</taxon>
        <taxon>Magnoliopsida</taxon>
        <taxon>Liliopsida</taxon>
        <taxon>Asparagales</taxon>
        <taxon>Orchidaceae</taxon>
        <taxon>Epidendroideae</taxon>
        <taxon>Malaxideae</taxon>
        <taxon>Dendrobiinae</taxon>
        <taxon>Dendrobium</taxon>
    </lineage>
</organism>
<dbReference type="PANTHER" id="PTHR33142">
    <property type="entry name" value="CYCLIN-DEPENDENT PROTEIN KINASE INHIBITOR SMR13"/>
    <property type="match status" value="1"/>
</dbReference>
<gene>
    <name evidence="4" type="ORF">M5K25_015476</name>
</gene>
<dbReference type="PANTHER" id="PTHR33142:SF40">
    <property type="entry name" value="CYCLIN-DEPENDENT PROTEIN KINASE INHIBITOR SMR6"/>
    <property type="match status" value="1"/>
</dbReference>
<reference evidence="4 5" key="1">
    <citation type="journal article" date="2024" name="Plant Biotechnol. J.">
        <title>Dendrobium thyrsiflorum genome and its molecular insights into genes involved in important horticultural traits.</title>
        <authorList>
            <person name="Chen B."/>
            <person name="Wang J.Y."/>
            <person name="Zheng P.J."/>
            <person name="Li K.L."/>
            <person name="Liang Y.M."/>
            <person name="Chen X.F."/>
            <person name="Zhang C."/>
            <person name="Zhao X."/>
            <person name="He X."/>
            <person name="Zhang G.Q."/>
            <person name="Liu Z.J."/>
            <person name="Xu Q."/>
        </authorList>
    </citation>
    <scope>NUCLEOTIDE SEQUENCE [LARGE SCALE GENOMIC DNA]</scope>
    <source>
        <strain evidence="4">GZMU011</strain>
    </source>
</reference>
<evidence type="ECO:0000256" key="1">
    <source>
        <dbReference type="ARBA" id="ARBA00023013"/>
    </source>
</evidence>
<dbReference type="Proteomes" id="UP001552299">
    <property type="component" value="Unassembled WGS sequence"/>
</dbReference>
<evidence type="ECO:0000313" key="5">
    <source>
        <dbReference type="Proteomes" id="UP001552299"/>
    </source>
</evidence>
<dbReference type="AlphaFoldDB" id="A0ABD0UR73"/>
<dbReference type="InterPro" id="IPR040389">
    <property type="entry name" value="SMR"/>
</dbReference>
<dbReference type="EMBL" id="JANQDX010000012">
    <property type="protein sequence ID" value="KAL0915075.1"/>
    <property type="molecule type" value="Genomic_DNA"/>
</dbReference>
<feature type="compositionally biased region" description="Basic and acidic residues" evidence="3">
    <location>
        <begin position="60"/>
        <end position="69"/>
    </location>
</feature>
<keyword evidence="5" id="KW-1185">Reference proteome</keyword>
<feature type="compositionally biased region" description="Polar residues" evidence="3">
    <location>
        <begin position="1"/>
        <end position="11"/>
    </location>
</feature>
<name>A0ABD0UR73_DENTH</name>